<proteinExistence type="predicted"/>
<gene>
    <name evidence="1" type="ORF">PN36_25285</name>
</gene>
<comment type="caution">
    <text evidence="1">The sequence shown here is derived from an EMBL/GenBank/DDBJ whole genome shotgun (WGS) entry which is preliminary data.</text>
</comment>
<protein>
    <submittedName>
        <fullName evidence="1">Uncharacterized protein</fullName>
    </submittedName>
</protein>
<reference evidence="1 2" key="1">
    <citation type="journal article" date="2016" name="Front. Microbiol.">
        <title>Single-Cell (Meta-)Genomics of a Dimorphic Candidatus Thiomargarita nelsonii Reveals Genomic Plasticity.</title>
        <authorList>
            <person name="Flood B.E."/>
            <person name="Fliss P."/>
            <person name="Jones D.S."/>
            <person name="Dick G.J."/>
            <person name="Jain S."/>
            <person name="Kaster A.K."/>
            <person name="Winkel M."/>
            <person name="Mussmann M."/>
            <person name="Bailey J."/>
        </authorList>
    </citation>
    <scope>NUCLEOTIDE SEQUENCE [LARGE SCALE GENOMIC DNA]</scope>
    <source>
        <strain evidence="1">Hydrate Ridge</strain>
    </source>
</reference>
<name>A0A0A6S8K0_9GAMM</name>
<evidence type="ECO:0000313" key="1">
    <source>
        <dbReference type="EMBL" id="KHD07889.1"/>
    </source>
</evidence>
<organism evidence="1 2">
    <name type="scientific">Candidatus Thiomargarita nelsonii</name>
    <dbReference type="NCBI Taxonomy" id="1003181"/>
    <lineage>
        <taxon>Bacteria</taxon>
        <taxon>Pseudomonadati</taxon>
        <taxon>Pseudomonadota</taxon>
        <taxon>Gammaproteobacteria</taxon>
        <taxon>Thiotrichales</taxon>
        <taxon>Thiotrichaceae</taxon>
        <taxon>Thiomargarita</taxon>
    </lineage>
</organism>
<dbReference type="Proteomes" id="UP000030428">
    <property type="component" value="Unassembled WGS sequence"/>
</dbReference>
<evidence type="ECO:0000313" key="2">
    <source>
        <dbReference type="Proteomes" id="UP000030428"/>
    </source>
</evidence>
<accession>A0A0A6S8K0</accession>
<keyword evidence="2" id="KW-1185">Reference proteome</keyword>
<dbReference type="EMBL" id="JSZA02000137">
    <property type="protein sequence ID" value="KHD07889.1"/>
    <property type="molecule type" value="Genomic_DNA"/>
</dbReference>
<dbReference type="AlphaFoldDB" id="A0A0A6S8K0"/>
<sequence>MLGYVVIAPPQAHLVDFCLPYDPQLAQSFWQQVVDILRWRGVKTVEAWGACPSLQAVGFKPHPRPDTIIPVFRSFHPDSRWLDANFYYTMADSDLY</sequence>